<dbReference type="InterPro" id="IPR012341">
    <property type="entry name" value="6hp_glycosidase-like_sf"/>
</dbReference>
<evidence type="ECO:0000313" key="2">
    <source>
        <dbReference type="EMBL" id="TDV49737.1"/>
    </source>
</evidence>
<dbReference type="EMBL" id="SOCP01000007">
    <property type="protein sequence ID" value="TDV49737.1"/>
    <property type="molecule type" value="Genomic_DNA"/>
</dbReference>
<dbReference type="PRINTS" id="PR01950">
    <property type="entry name" value="LANCSUPER"/>
</dbReference>
<dbReference type="Proteomes" id="UP000294927">
    <property type="component" value="Unassembled WGS sequence"/>
</dbReference>
<feature type="domain" description="Lantibiotic biosynthesis protein dehydration" evidence="1">
    <location>
        <begin position="88"/>
        <end position="290"/>
    </location>
</feature>
<sequence>MSLPSTSTGRPDWAEFVERAVGTAHPSGPAPLLDLARERVARGAGQYAELADLSSVCDQFADRLGERLARLLAGTPAPDGLAALLAEYPVLARLLAQTCLHAVDATLELLTRFAADRDTIVELLFGGVDPGRLTTVRTSVREHGRGRAVAVLRFADGRAVVYKPRSPALLRHFGELVSWLNKTIPGLALRPVTTVVRPGHGWVEFVAPRPCASVAEVDRFYRRQGALLALLYAVDAVDLHHENLVAAGDQPVLVDVETLFHATLDPVAGQDPAALALRSSVTRTALLPAPLGAGRPRLGEKDVDPAEYRFALLTGFRAGYDAIVAHRDELTGSGGLLSRCGDDEIRLLARPAGAYAALLAESTRPDLLRDDRDRERFFAGPGTPDGPLVRFEVADLVAGEVPVFVGRPGSRDAWTRDGERIPGLLDVSGLDAATAKITDLDEVDRLDQEWLIAAAMAARTGPVDHRGGDPAPEPAATGVPDPPSLLAAACGIADQLVARSLQDEDRANWLGLEPVAGRHWALAPLGAGLGDGYTGVALFLAQLGRLTDTDRYRELARKAIRPLPGLLDTLGDEPEPARTLGPGGFLGLGGICYALSRMSTLLGDGECADWLSRAVELTGTLADVPGGSAGVATGYAGGLLAMLAVHEETGLASAGDVAARFAARLGETVVAGPYSPAGFAGGAAGVAYAMRRFTGTGTAPAPQPVADDDFGWCGGMSGVLLAAADHEPAAVDDAVAALAARRPLRDTSLCHGELGIVDALTVLALRGHEGAARTRVHYAARAIGALDRGGPRCGTPGGVPSPGLLTGLAGIGYGFLRLGFADQVPSVLLLEPASPDR</sequence>
<dbReference type="AlphaFoldDB" id="A0A4R7VKG6"/>
<feature type="domain" description="Lantibiotic biosynthesis protein dehydration" evidence="1">
    <location>
        <begin position="294"/>
        <end position="405"/>
    </location>
</feature>
<dbReference type="Gene3D" id="1.50.10.10">
    <property type="match status" value="1"/>
</dbReference>
<dbReference type="CDD" id="cd04792">
    <property type="entry name" value="LanM-like"/>
    <property type="match status" value="1"/>
</dbReference>
<dbReference type="SMART" id="SM01260">
    <property type="entry name" value="LANC_like"/>
    <property type="match status" value="1"/>
</dbReference>
<keyword evidence="3" id="KW-1185">Reference proteome</keyword>
<evidence type="ECO:0000313" key="3">
    <source>
        <dbReference type="Proteomes" id="UP000294927"/>
    </source>
</evidence>
<dbReference type="RefSeq" id="WP_133904441.1">
    <property type="nucleotide sequence ID" value="NZ_SOCP01000007.1"/>
</dbReference>
<accession>A0A4R7VKG6</accession>
<protein>
    <submittedName>
        <fullName evidence="2">Lantibiotic modifying enzyme</fullName>
    </submittedName>
</protein>
<evidence type="ECO:0000259" key="1">
    <source>
        <dbReference type="Pfam" id="PF13575"/>
    </source>
</evidence>
<dbReference type="InterPro" id="IPR007822">
    <property type="entry name" value="LANC-like"/>
</dbReference>
<dbReference type="Pfam" id="PF05147">
    <property type="entry name" value="LANC_like"/>
    <property type="match status" value="2"/>
</dbReference>
<dbReference type="InterPro" id="IPR025410">
    <property type="entry name" value="Lant_dehyd"/>
</dbReference>
<organism evidence="2 3">
    <name type="scientific">Actinophytocola oryzae</name>
    <dbReference type="NCBI Taxonomy" id="502181"/>
    <lineage>
        <taxon>Bacteria</taxon>
        <taxon>Bacillati</taxon>
        <taxon>Actinomycetota</taxon>
        <taxon>Actinomycetes</taxon>
        <taxon>Pseudonocardiales</taxon>
        <taxon>Pseudonocardiaceae</taxon>
    </lineage>
</organism>
<comment type="caution">
    <text evidence="2">The sequence shown here is derived from an EMBL/GenBank/DDBJ whole genome shotgun (WGS) entry which is preliminary data.</text>
</comment>
<proteinExistence type="predicted"/>
<dbReference type="Pfam" id="PF13575">
    <property type="entry name" value="DUF4135"/>
    <property type="match status" value="2"/>
</dbReference>
<dbReference type="InterPro" id="IPR017146">
    <property type="entry name" value="Lanti_2_LanM"/>
</dbReference>
<dbReference type="GO" id="GO:0031179">
    <property type="term" value="P:peptide modification"/>
    <property type="evidence" value="ECO:0007669"/>
    <property type="project" value="InterPro"/>
</dbReference>
<dbReference type="SUPFAM" id="SSF158745">
    <property type="entry name" value="LanC-like"/>
    <property type="match status" value="1"/>
</dbReference>
<dbReference type="PIRSF" id="PIRSF037228">
    <property type="entry name" value="Lant_mod_RumM"/>
    <property type="match status" value="1"/>
</dbReference>
<dbReference type="Gene3D" id="1.50.10.20">
    <property type="match status" value="1"/>
</dbReference>
<dbReference type="OrthoDB" id="9148343at2"/>
<reference evidence="2 3" key="1">
    <citation type="submission" date="2019-03" db="EMBL/GenBank/DDBJ databases">
        <title>Genomic Encyclopedia of Archaeal and Bacterial Type Strains, Phase II (KMG-II): from individual species to whole genera.</title>
        <authorList>
            <person name="Goeker M."/>
        </authorList>
    </citation>
    <scope>NUCLEOTIDE SEQUENCE [LARGE SCALE GENOMIC DNA]</scope>
    <source>
        <strain evidence="2 3">DSM 45499</strain>
    </source>
</reference>
<gene>
    <name evidence="2" type="ORF">CLV71_10776</name>
</gene>
<dbReference type="GO" id="GO:0005975">
    <property type="term" value="P:carbohydrate metabolic process"/>
    <property type="evidence" value="ECO:0007669"/>
    <property type="project" value="InterPro"/>
</dbReference>
<name>A0A4R7VKG6_9PSEU</name>